<keyword evidence="19" id="KW-0648">Protein biosynthesis</keyword>
<keyword evidence="8 19" id="KW-0479">Metal-binding</keyword>
<feature type="domain" description="Aminoacyl-transfer RNA synthetases class-II family profile" evidence="21">
    <location>
        <begin position="772"/>
        <end position="1083"/>
    </location>
</feature>
<keyword evidence="5 19" id="KW-0436">Ligase</keyword>
<keyword evidence="11 20" id="KW-1133">Transmembrane helix</keyword>
<keyword evidence="14" id="KW-0046">Antibiotic resistance</keyword>
<organism evidence="22 23">
    <name type="scientific">Streptomyces anandii</name>
    <dbReference type="NCBI Taxonomy" id="285454"/>
    <lineage>
        <taxon>Bacteria</taxon>
        <taxon>Bacillati</taxon>
        <taxon>Actinomycetota</taxon>
        <taxon>Actinomycetes</taxon>
        <taxon>Kitasatosporales</taxon>
        <taxon>Streptomycetaceae</taxon>
        <taxon>Streptomyces</taxon>
    </lineage>
</organism>
<dbReference type="Gene3D" id="2.40.50.140">
    <property type="entry name" value="Nucleic acid-binding proteins"/>
    <property type="match status" value="1"/>
</dbReference>
<feature type="transmembrane region" description="Helical" evidence="20">
    <location>
        <begin position="148"/>
        <end position="174"/>
    </location>
</feature>
<evidence type="ECO:0000256" key="15">
    <source>
        <dbReference type="ARBA" id="ARBA00023268"/>
    </source>
</evidence>
<sequence length="1090" mass="118767">MTATAPPRGAAETASRPPGSGFLGHVPQGFAVFFGALGLLCALLDLIAPLRVLLRPVVRGLDSLLVPVSANLAYAVFLFLLAGATAARKKVAWWLVVVYLGLVLLGDVLGLALGQYAESLPSFVLCGIALLLLITARGEFYAASRRGAVWRALAVLVGGLAAAILVGWGLVALFPGTLPPELHLAWSANRVLGGLASARDFDGRPPRPVTFLLGLFGALALLSAAATLFRSQRLEAALHGDEEARIRALLKAYGEDDSLGYFATRRDKAVVFSPTGKAAVTYRVEAGVCLASGDPVGDREAWPHAIAAWLDVARRYAWTPAVMGASEEGARAYVRAGLGALQLGDEAIVHVAGFDLEGRDMRVTRQAVHRVRRTGATCRVRRHATLSDAEMEEVVDKADAWRDTETERGFSMALDRLGDPADGDCLLVEALAADGRLLALLSFVPWGQGGVSLDLMRRDRAAPNGVMEFMVAELCAAAPRLGVRRISLNFAVFRSVFEEGARIGAGPVLRAWRRLLLFFSRWWQLEALYRSNAKYHPEWYPRYICYGETASLARIGIASGIAEGFVSVPSLRKLWGKGHTRTGPRPATTEGLPPLDELGPDAAGRARAADPLAALPDQVRVRHARLGRLRAAGTDPYPVGVPARTRALAEVREGEEVTVAGRIMLVRDFGGIVFAVLRDWSGDHQIALTRDGPGPAPDRFTADTDIGDHITVTGRAGVSDKGEPTVFVASWQLLAKCLRPLPDKRRGLADPEARVRMRYLDLVVRPEAREVLRVRSAAVQALRRGLQDRGYLEVETPMLQQIHGGANARPFTTHINAYDLDLYLRIAPELYLKRLCVGGMEKVFELGRTFRNEGVSHKHNPEFTMLEAYQAYADYDVMLDLTRELVQGAATAAFGRPVIRKDGAEHDISGPWPVTTVHAAISEALGEEIGPGTGLDTLRRHCDRASVPYTADDTAGEVVLEMYERLVEERTRLPTFYKDFPTEVSPLTRQHRTDPRLAERWDLVAFGTELGTAYSELTDPVEQRRRLTAQSLLAAGGDPEAMELDEDFLDALEYAMPPTGGLGLGVDRLIMFLTGLTIRETLPFPLVRHR</sequence>
<proteinExistence type="inferred from homology"/>
<dbReference type="RefSeq" id="WP_381830152.1">
    <property type="nucleotide sequence ID" value="NZ_JBHYTS010000014.1"/>
</dbReference>
<dbReference type="InterPro" id="IPR045864">
    <property type="entry name" value="aa-tRNA-synth_II/BPL/LPL"/>
</dbReference>
<protein>
    <recommendedName>
        <fullName evidence="19">Lysine--tRNA ligase</fullName>
        <ecNumber evidence="19">6.1.1.6</ecNumber>
    </recommendedName>
    <alternativeName>
        <fullName evidence="19">Lysyl-tRNA synthetase</fullName>
        <shortName evidence="19">LysRS</shortName>
    </alternativeName>
</protein>
<evidence type="ECO:0000256" key="9">
    <source>
        <dbReference type="ARBA" id="ARBA00022741"/>
    </source>
</evidence>
<comment type="function">
    <text evidence="16">Catalyzes the production of L-lysyl-tRNA(Lys)transfer and the transfer of a lysyl group from L-lysyl-tRNA(Lys) to membrane-bound phosphatidylglycerol (PG), which produces lysylphosphatidylglycerol (LPG), one of the components of the bacterial membrane with a positive net charge. LPG synthesis contributes to the resistance to cationic antimicrobial peptides (CAMPs) and likely protects M.tuberculosis against the CAMPs produced by competiting microorganisms (bacteriocins). In fact, the modification of anionic phosphatidylglycerol with positively charged L-lysine results in repulsion of the peptides.</text>
</comment>
<comment type="cofactor">
    <cofactor evidence="19">
        <name>Mg(2+)</name>
        <dbReference type="ChEBI" id="CHEBI:18420"/>
    </cofactor>
    <text evidence="19">Binds 3 Mg(2+) ions per subunit.</text>
</comment>
<dbReference type="InterPro" id="IPR024320">
    <property type="entry name" value="LPG_synthase_C"/>
</dbReference>
<evidence type="ECO:0000256" key="1">
    <source>
        <dbReference type="ARBA" id="ARBA00004651"/>
    </source>
</evidence>
<keyword evidence="13 19" id="KW-0030">Aminoacyl-tRNA synthetase</keyword>
<comment type="similarity">
    <text evidence="19">Belongs to the class-II aminoacyl-tRNA synthetase family.</text>
</comment>
<feature type="binding site" evidence="19">
    <location>
        <position position="1009"/>
    </location>
    <ligand>
        <name>Mg(2+)</name>
        <dbReference type="ChEBI" id="CHEBI:18420"/>
        <label>2</label>
    </ligand>
</feature>
<dbReference type="InterPro" id="IPR044136">
    <property type="entry name" value="Lys-tRNA-ligase_II_N"/>
</dbReference>
<keyword evidence="6 22" id="KW-0808">Transferase</keyword>
<keyword evidence="20" id="KW-0472">Membrane</keyword>
<dbReference type="SUPFAM" id="SSF55681">
    <property type="entry name" value="Class II aaRS and biotin synthetases"/>
    <property type="match status" value="1"/>
</dbReference>
<evidence type="ECO:0000256" key="7">
    <source>
        <dbReference type="ARBA" id="ARBA00022692"/>
    </source>
</evidence>
<keyword evidence="15" id="KW-0511">Multifunctional enzyme</keyword>
<feature type="transmembrane region" description="Helical" evidence="20">
    <location>
        <begin position="64"/>
        <end position="84"/>
    </location>
</feature>
<evidence type="ECO:0000259" key="21">
    <source>
        <dbReference type="PROSITE" id="PS50862"/>
    </source>
</evidence>
<evidence type="ECO:0000256" key="6">
    <source>
        <dbReference type="ARBA" id="ARBA00022679"/>
    </source>
</evidence>
<evidence type="ECO:0000256" key="12">
    <source>
        <dbReference type="ARBA" id="ARBA00023098"/>
    </source>
</evidence>
<feature type="transmembrane region" description="Helical" evidence="20">
    <location>
        <begin position="30"/>
        <end position="52"/>
    </location>
</feature>
<evidence type="ECO:0000256" key="20">
    <source>
        <dbReference type="SAM" id="Phobius"/>
    </source>
</evidence>
<dbReference type="NCBIfam" id="TIGR00499">
    <property type="entry name" value="lysS_bact"/>
    <property type="match status" value="1"/>
</dbReference>
<comment type="subunit">
    <text evidence="19">Homodimer.</text>
</comment>
<keyword evidence="23" id="KW-1185">Reference proteome</keyword>
<dbReference type="NCBIfam" id="NF002821">
    <property type="entry name" value="PRK02983.1"/>
    <property type="match status" value="1"/>
</dbReference>
<evidence type="ECO:0000256" key="16">
    <source>
        <dbReference type="ARBA" id="ARBA00024681"/>
    </source>
</evidence>
<evidence type="ECO:0000256" key="13">
    <source>
        <dbReference type="ARBA" id="ARBA00023146"/>
    </source>
</evidence>
<dbReference type="PROSITE" id="PS50862">
    <property type="entry name" value="AA_TRNA_LIGASE_II"/>
    <property type="match status" value="1"/>
</dbReference>
<feature type="transmembrane region" description="Helical" evidence="20">
    <location>
        <begin position="91"/>
        <end position="113"/>
    </location>
</feature>
<dbReference type="InterPro" id="IPR004365">
    <property type="entry name" value="NA-bd_OB_tRNA"/>
</dbReference>
<evidence type="ECO:0000256" key="19">
    <source>
        <dbReference type="HAMAP-Rule" id="MF_00252"/>
    </source>
</evidence>
<feature type="binding site" evidence="19">
    <location>
        <position position="1009"/>
    </location>
    <ligand>
        <name>Mg(2+)</name>
        <dbReference type="ChEBI" id="CHEBI:18420"/>
        <label>1</label>
    </ligand>
</feature>
<keyword evidence="7 20" id="KW-0812">Transmembrane</keyword>
<evidence type="ECO:0000256" key="10">
    <source>
        <dbReference type="ARBA" id="ARBA00022840"/>
    </source>
</evidence>
<comment type="subcellular location">
    <subcellularLocation>
        <location evidence="1">Cell membrane</location>
        <topology evidence="1">Multi-pass membrane protein</topology>
    </subcellularLocation>
    <subcellularLocation>
        <location evidence="19">Cytoplasm</location>
    </subcellularLocation>
</comment>
<keyword evidence="19" id="KW-0460">Magnesium</keyword>
<dbReference type="CDD" id="cd04322">
    <property type="entry name" value="LysRS_N"/>
    <property type="match status" value="1"/>
</dbReference>
<dbReference type="InterPro" id="IPR031553">
    <property type="entry name" value="tRNA-synt_2_TM"/>
</dbReference>
<dbReference type="HAMAP" id="MF_00252">
    <property type="entry name" value="Lys_tRNA_synth_class2"/>
    <property type="match status" value="1"/>
</dbReference>
<feature type="transmembrane region" description="Helical" evidence="20">
    <location>
        <begin position="119"/>
        <end position="136"/>
    </location>
</feature>
<dbReference type="InterPro" id="IPR006195">
    <property type="entry name" value="aa-tRNA-synth_II"/>
</dbReference>
<dbReference type="Gene3D" id="3.30.930.10">
    <property type="entry name" value="Bira Bifunctional Protein, Domain 2"/>
    <property type="match status" value="1"/>
</dbReference>
<dbReference type="InterPro" id="IPR018149">
    <property type="entry name" value="Lys-tRNA-synth_II_C"/>
</dbReference>
<dbReference type="Proteomes" id="UP001599756">
    <property type="component" value="Unassembled WGS sequence"/>
</dbReference>
<evidence type="ECO:0000256" key="8">
    <source>
        <dbReference type="ARBA" id="ARBA00022723"/>
    </source>
</evidence>
<dbReference type="EMBL" id="JBHYTS010000014">
    <property type="protein sequence ID" value="MFE1751148.1"/>
    <property type="molecule type" value="Genomic_DNA"/>
</dbReference>
<dbReference type="Pfam" id="PF16995">
    <property type="entry name" value="tRNA-synt_2_TM"/>
    <property type="match status" value="1"/>
</dbReference>
<keyword evidence="4" id="KW-1003">Cell membrane</keyword>
<evidence type="ECO:0000313" key="22">
    <source>
        <dbReference type="EMBL" id="MFE1751148.1"/>
    </source>
</evidence>
<evidence type="ECO:0000256" key="18">
    <source>
        <dbReference type="ARBA" id="ARBA00048573"/>
    </source>
</evidence>
<keyword evidence="10 19" id="KW-0067">ATP-binding</keyword>
<keyword evidence="12" id="KW-0443">Lipid metabolism</keyword>
<evidence type="ECO:0000256" key="3">
    <source>
        <dbReference type="ARBA" id="ARBA00009968"/>
    </source>
</evidence>
<comment type="similarity">
    <text evidence="2">In the N-terminal section; belongs to the LPG synthetase family.</text>
</comment>
<gene>
    <name evidence="22" type="primary">lysX</name>
    <name evidence="19" type="synonym">lysS</name>
    <name evidence="22" type="ORF">ACFW88_11500</name>
</gene>
<evidence type="ECO:0000313" key="23">
    <source>
        <dbReference type="Proteomes" id="UP001599756"/>
    </source>
</evidence>
<dbReference type="InterPro" id="IPR004364">
    <property type="entry name" value="Aa-tRNA-synt_II"/>
</dbReference>
<accession>A0ABW6H3P4</accession>
<comment type="catalytic activity">
    <reaction evidence="18 19">
        <text>tRNA(Lys) + L-lysine + ATP = L-lysyl-tRNA(Lys) + AMP + diphosphate</text>
        <dbReference type="Rhea" id="RHEA:20792"/>
        <dbReference type="Rhea" id="RHEA-COMP:9696"/>
        <dbReference type="Rhea" id="RHEA-COMP:9697"/>
        <dbReference type="ChEBI" id="CHEBI:30616"/>
        <dbReference type="ChEBI" id="CHEBI:32551"/>
        <dbReference type="ChEBI" id="CHEBI:33019"/>
        <dbReference type="ChEBI" id="CHEBI:78442"/>
        <dbReference type="ChEBI" id="CHEBI:78529"/>
        <dbReference type="ChEBI" id="CHEBI:456215"/>
        <dbReference type="EC" id="6.1.1.6"/>
    </reaction>
</comment>
<dbReference type="Pfam" id="PF09924">
    <property type="entry name" value="LPG_synthase_C"/>
    <property type="match status" value="1"/>
</dbReference>
<dbReference type="PRINTS" id="PR00982">
    <property type="entry name" value="TRNASYNTHLYS"/>
</dbReference>
<dbReference type="GO" id="GO:0004824">
    <property type="term" value="F:lysine-tRNA ligase activity"/>
    <property type="evidence" value="ECO:0007669"/>
    <property type="project" value="UniProtKB-EC"/>
</dbReference>
<dbReference type="InterPro" id="IPR012340">
    <property type="entry name" value="NA-bd_OB-fold"/>
</dbReference>
<dbReference type="Pfam" id="PF01336">
    <property type="entry name" value="tRNA_anti-codon"/>
    <property type="match status" value="1"/>
</dbReference>
<name>A0ABW6H3P4_9ACTN</name>
<keyword evidence="9 19" id="KW-0547">Nucleotide-binding</keyword>
<dbReference type="GO" id="GO:0050071">
    <property type="term" value="F:phosphatidylglycerol lysyltransferase activity"/>
    <property type="evidence" value="ECO:0007669"/>
    <property type="project" value="UniProtKB-EC"/>
</dbReference>
<dbReference type="Pfam" id="PF00152">
    <property type="entry name" value="tRNA-synt_2"/>
    <property type="match status" value="1"/>
</dbReference>
<comment type="similarity">
    <text evidence="3">In the C-terminal section; belongs to the class-II aminoacyl-tRNA synthetase family.</text>
</comment>
<feature type="transmembrane region" description="Helical" evidence="20">
    <location>
        <begin position="209"/>
        <end position="229"/>
    </location>
</feature>
<evidence type="ECO:0000256" key="5">
    <source>
        <dbReference type="ARBA" id="ARBA00022598"/>
    </source>
</evidence>
<dbReference type="NCBIfam" id="NF001756">
    <property type="entry name" value="PRK00484.1"/>
    <property type="match status" value="1"/>
</dbReference>
<dbReference type="InterPro" id="IPR002313">
    <property type="entry name" value="Lys-tRNA-ligase_II"/>
</dbReference>
<evidence type="ECO:0000256" key="14">
    <source>
        <dbReference type="ARBA" id="ARBA00023251"/>
    </source>
</evidence>
<comment type="catalytic activity">
    <reaction evidence="17">
        <text>L-lysyl-tRNA(Lys) + a 1,2-diacyl-sn-glycero-3-phospho-(1'-sn-glycerol) = a 1,2-diacyl-sn-glycero-3-phospho-1'-(3'-O-L-lysyl)-sn-glycerol + tRNA(Lys)</text>
        <dbReference type="Rhea" id="RHEA:10668"/>
        <dbReference type="Rhea" id="RHEA-COMP:9696"/>
        <dbReference type="Rhea" id="RHEA-COMP:9697"/>
        <dbReference type="ChEBI" id="CHEBI:64716"/>
        <dbReference type="ChEBI" id="CHEBI:75792"/>
        <dbReference type="ChEBI" id="CHEBI:78442"/>
        <dbReference type="ChEBI" id="CHEBI:78529"/>
        <dbReference type="EC" id="2.3.2.3"/>
    </reaction>
</comment>
<evidence type="ECO:0000256" key="11">
    <source>
        <dbReference type="ARBA" id="ARBA00022989"/>
    </source>
</evidence>
<evidence type="ECO:0000256" key="2">
    <source>
        <dbReference type="ARBA" id="ARBA00005270"/>
    </source>
</evidence>
<dbReference type="PANTHER" id="PTHR42918">
    <property type="entry name" value="LYSYL-TRNA SYNTHETASE"/>
    <property type="match status" value="1"/>
</dbReference>
<dbReference type="PANTHER" id="PTHR42918:SF15">
    <property type="entry name" value="LYSINE--TRNA LIGASE, CHLOROPLASTIC_MITOCHONDRIAL"/>
    <property type="match status" value="1"/>
</dbReference>
<dbReference type="SUPFAM" id="SSF50249">
    <property type="entry name" value="Nucleic acid-binding proteins"/>
    <property type="match status" value="1"/>
</dbReference>
<evidence type="ECO:0000256" key="4">
    <source>
        <dbReference type="ARBA" id="ARBA00022475"/>
    </source>
</evidence>
<keyword evidence="19" id="KW-0963">Cytoplasm</keyword>
<comment type="caution">
    <text evidence="22">The sequence shown here is derived from an EMBL/GenBank/DDBJ whole genome shotgun (WGS) entry which is preliminary data.</text>
</comment>
<dbReference type="EC" id="6.1.1.6" evidence="19"/>
<evidence type="ECO:0000256" key="17">
    <source>
        <dbReference type="ARBA" id="ARBA00047540"/>
    </source>
</evidence>
<reference evidence="22 23" key="1">
    <citation type="submission" date="2024-09" db="EMBL/GenBank/DDBJ databases">
        <title>The Natural Products Discovery Center: Release of the First 8490 Sequenced Strains for Exploring Actinobacteria Biosynthetic Diversity.</title>
        <authorList>
            <person name="Kalkreuter E."/>
            <person name="Kautsar S.A."/>
            <person name="Yang D."/>
            <person name="Bader C.D."/>
            <person name="Teijaro C.N."/>
            <person name="Fluegel L."/>
            <person name="Davis C.M."/>
            <person name="Simpson J.R."/>
            <person name="Lauterbach L."/>
            <person name="Steele A.D."/>
            <person name="Gui C."/>
            <person name="Meng S."/>
            <person name="Li G."/>
            <person name="Viehrig K."/>
            <person name="Ye F."/>
            <person name="Su P."/>
            <person name="Kiefer A.F."/>
            <person name="Nichols A."/>
            <person name="Cepeda A.J."/>
            <person name="Yan W."/>
            <person name="Fan B."/>
            <person name="Jiang Y."/>
            <person name="Adhikari A."/>
            <person name="Zheng C.-J."/>
            <person name="Schuster L."/>
            <person name="Cowan T.M."/>
            <person name="Smanski M.J."/>
            <person name="Chevrette M.G."/>
            <person name="De Carvalho L.P.S."/>
            <person name="Shen B."/>
        </authorList>
    </citation>
    <scope>NUCLEOTIDE SEQUENCE [LARGE SCALE GENOMIC DNA]</scope>
    <source>
        <strain evidence="22 23">NPDC059500</strain>
    </source>
</reference>
<keyword evidence="22" id="KW-0012">Acyltransferase</keyword>
<feature type="binding site" evidence="19">
    <location>
        <position position="1002"/>
    </location>
    <ligand>
        <name>Mg(2+)</name>
        <dbReference type="ChEBI" id="CHEBI:18420"/>
        <label>1</label>
    </ligand>
</feature>